<comment type="similarity">
    <text evidence="2">Belongs to the Ca(2+):cation antiporter (CaCA) (TC 2.A.19) family. SLC24A subfamily.</text>
</comment>
<dbReference type="PANTHER" id="PTHR10846">
    <property type="entry name" value="SODIUM/POTASSIUM/CALCIUM EXCHANGER"/>
    <property type="match status" value="1"/>
</dbReference>
<evidence type="ECO:0000256" key="6">
    <source>
        <dbReference type="ARBA" id="ARBA00022989"/>
    </source>
</evidence>
<keyword evidence="11" id="KW-1185">Reference proteome</keyword>
<dbReference type="Proteomes" id="UP001558652">
    <property type="component" value="Unassembled WGS sequence"/>
</dbReference>
<keyword evidence="4" id="KW-0106">Calcium</keyword>
<evidence type="ECO:0000256" key="2">
    <source>
        <dbReference type="ARBA" id="ARBA00005364"/>
    </source>
</evidence>
<evidence type="ECO:0000256" key="4">
    <source>
        <dbReference type="ARBA" id="ARBA00022568"/>
    </source>
</evidence>
<dbReference type="GO" id="GO:0016020">
    <property type="term" value="C:membrane"/>
    <property type="evidence" value="ECO:0007669"/>
    <property type="project" value="UniProtKB-SubCell"/>
</dbReference>
<keyword evidence="7 8" id="KW-0472">Membrane</keyword>
<dbReference type="InterPro" id="IPR004481">
    <property type="entry name" value="K/Na/Ca-exchanger"/>
</dbReference>
<sequence>MAGAMSSPDLFVNTVGTFLTEGDIGVGAVFGCGVVNMLAVPALCLLLSPAKTIKLDAWPVTRESLVYGCCIWLLAIALNDRLVTWDEALVFVVLYFFYIFCKYFHYRDFKRHLMYR</sequence>
<organism evidence="10 11">
    <name type="scientific">Ranatra chinensis</name>
    <dbReference type="NCBI Taxonomy" id="642074"/>
    <lineage>
        <taxon>Eukaryota</taxon>
        <taxon>Metazoa</taxon>
        <taxon>Ecdysozoa</taxon>
        <taxon>Arthropoda</taxon>
        <taxon>Hexapoda</taxon>
        <taxon>Insecta</taxon>
        <taxon>Pterygota</taxon>
        <taxon>Neoptera</taxon>
        <taxon>Paraneoptera</taxon>
        <taxon>Hemiptera</taxon>
        <taxon>Heteroptera</taxon>
        <taxon>Panheteroptera</taxon>
        <taxon>Nepomorpha</taxon>
        <taxon>Nepidae</taxon>
        <taxon>Ranatrinae</taxon>
        <taxon>Ranatra</taxon>
    </lineage>
</organism>
<dbReference type="Gene3D" id="1.20.1420.30">
    <property type="entry name" value="NCX, central ion-binding region"/>
    <property type="match status" value="1"/>
</dbReference>
<dbReference type="AlphaFoldDB" id="A0ABD0Y2M7"/>
<accession>A0ABD0Y2M7</accession>
<feature type="transmembrane region" description="Helical" evidence="8">
    <location>
        <begin position="88"/>
        <end position="106"/>
    </location>
</feature>
<keyword evidence="4" id="KW-0813">Transport</keyword>
<comment type="caution">
    <text evidence="10">The sequence shown here is derived from an EMBL/GenBank/DDBJ whole genome shotgun (WGS) entry which is preliminary data.</text>
</comment>
<dbReference type="InterPro" id="IPR004837">
    <property type="entry name" value="NaCa_Exmemb"/>
</dbReference>
<feature type="transmembrane region" description="Helical" evidence="8">
    <location>
        <begin position="65"/>
        <end position="82"/>
    </location>
</feature>
<dbReference type="GO" id="GO:0006816">
    <property type="term" value="P:calcium ion transport"/>
    <property type="evidence" value="ECO:0007669"/>
    <property type="project" value="UniProtKB-KW"/>
</dbReference>
<dbReference type="EMBL" id="JBFDAA010000017">
    <property type="protein sequence ID" value="KAL1116890.1"/>
    <property type="molecule type" value="Genomic_DNA"/>
</dbReference>
<name>A0ABD0Y2M7_9HEMI</name>
<keyword evidence="6 8" id="KW-1133">Transmembrane helix</keyword>
<evidence type="ECO:0000256" key="8">
    <source>
        <dbReference type="SAM" id="Phobius"/>
    </source>
</evidence>
<gene>
    <name evidence="10" type="ORF">AAG570_005359</name>
</gene>
<feature type="transmembrane region" description="Helical" evidence="8">
    <location>
        <begin position="24"/>
        <end position="45"/>
    </location>
</feature>
<keyword evidence="5 8" id="KW-0812">Transmembrane</keyword>
<comment type="subcellular location">
    <subcellularLocation>
        <location evidence="1">Membrane</location>
        <topology evidence="1">Multi-pass membrane protein</topology>
    </subcellularLocation>
</comment>
<evidence type="ECO:0000256" key="3">
    <source>
        <dbReference type="ARBA" id="ARBA00022449"/>
    </source>
</evidence>
<evidence type="ECO:0000259" key="9">
    <source>
        <dbReference type="Pfam" id="PF01699"/>
    </source>
</evidence>
<dbReference type="PANTHER" id="PTHR10846:SF73">
    <property type="entry name" value="SODIUM_CALCIUM EXCHANGER MEMBRANE REGION DOMAIN-CONTAINING PROTEIN"/>
    <property type="match status" value="1"/>
</dbReference>
<dbReference type="Pfam" id="PF01699">
    <property type="entry name" value="Na_Ca_ex"/>
    <property type="match status" value="1"/>
</dbReference>
<evidence type="ECO:0000313" key="11">
    <source>
        <dbReference type="Proteomes" id="UP001558652"/>
    </source>
</evidence>
<protein>
    <recommendedName>
        <fullName evidence="9">Sodium/calcium exchanger membrane region domain-containing protein</fullName>
    </recommendedName>
</protein>
<keyword evidence="4" id="KW-0109">Calcium transport</keyword>
<evidence type="ECO:0000256" key="1">
    <source>
        <dbReference type="ARBA" id="ARBA00004141"/>
    </source>
</evidence>
<evidence type="ECO:0000256" key="5">
    <source>
        <dbReference type="ARBA" id="ARBA00022692"/>
    </source>
</evidence>
<keyword evidence="4" id="KW-0406">Ion transport</keyword>
<dbReference type="InterPro" id="IPR044880">
    <property type="entry name" value="NCX_ion-bd_dom_sf"/>
</dbReference>
<dbReference type="GO" id="GO:0015297">
    <property type="term" value="F:antiporter activity"/>
    <property type="evidence" value="ECO:0007669"/>
    <property type="project" value="UniProtKB-KW"/>
</dbReference>
<evidence type="ECO:0000256" key="7">
    <source>
        <dbReference type="ARBA" id="ARBA00023136"/>
    </source>
</evidence>
<feature type="domain" description="Sodium/calcium exchanger membrane region" evidence="9">
    <location>
        <begin position="2"/>
        <end position="103"/>
    </location>
</feature>
<proteinExistence type="inferred from homology"/>
<keyword evidence="3" id="KW-0050">Antiport</keyword>
<evidence type="ECO:0000313" key="10">
    <source>
        <dbReference type="EMBL" id="KAL1116890.1"/>
    </source>
</evidence>
<reference evidence="10 11" key="1">
    <citation type="submission" date="2024-07" db="EMBL/GenBank/DDBJ databases">
        <title>Chromosome-level genome assembly of the water stick insect Ranatra chinensis (Heteroptera: Nepidae).</title>
        <authorList>
            <person name="Liu X."/>
        </authorList>
    </citation>
    <scope>NUCLEOTIDE SEQUENCE [LARGE SCALE GENOMIC DNA]</scope>
    <source>
        <strain evidence="10">Cailab_2021Rc</strain>
        <tissue evidence="10">Muscle</tissue>
    </source>
</reference>